<name>A0A060QIW0_9PROT</name>
<feature type="region of interest" description="Disordered" evidence="2">
    <location>
        <begin position="447"/>
        <end position="471"/>
    </location>
</feature>
<comment type="caution">
    <text evidence="4">The sequence shown here is derived from an EMBL/GenBank/DDBJ whole genome shotgun (WGS) entry which is preliminary data.</text>
</comment>
<dbReference type="Pfam" id="PF04185">
    <property type="entry name" value="Phosphoesterase"/>
    <property type="match status" value="1"/>
</dbReference>
<reference evidence="4 5" key="1">
    <citation type="journal article" date="2014" name="Genome Biol. Evol.">
        <title>Acetic acid bacteria genomes reveal functional traits for adaptation to life in insect guts.</title>
        <authorList>
            <person name="Chouaia B."/>
            <person name="Gaiarsa S."/>
            <person name="Crotti E."/>
            <person name="Comandatore F."/>
            <person name="Degli Esposti M."/>
            <person name="Ricci I."/>
            <person name="Alma A."/>
            <person name="Favia G."/>
            <person name="Bandi C."/>
            <person name="Daffonchio D."/>
        </authorList>
    </citation>
    <scope>NUCLEOTIDE SEQUENCE [LARGE SCALE GENOMIC DNA]</scope>
    <source>
        <strain evidence="4 5">SF2.1</strain>
    </source>
</reference>
<dbReference type="eggNOG" id="COG3511">
    <property type="taxonomic scope" value="Bacteria"/>
</dbReference>
<proteinExistence type="predicted"/>
<evidence type="ECO:0000313" key="5">
    <source>
        <dbReference type="Proteomes" id="UP000027583"/>
    </source>
</evidence>
<accession>A0A060QIW0</accession>
<dbReference type="Gene3D" id="3.40.720.10">
    <property type="entry name" value="Alkaline Phosphatase, subunit A"/>
    <property type="match status" value="2"/>
</dbReference>
<gene>
    <name evidence="4" type="ORF">ASAP_3069</name>
</gene>
<dbReference type="InterPro" id="IPR007312">
    <property type="entry name" value="Phosphoesterase"/>
</dbReference>
<evidence type="ECO:0000256" key="1">
    <source>
        <dbReference type="ARBA" id="ARBA00022801"/>
    </source>
</evidence>
<protein>
    <submittedName>
        <fullName evidence="4">Acid phosphatase</fullName>
    </submittedName>
</protein>
<dbReference type="GO" id="GO:0042578">
    <property type="term" value="F:phosphoric ester hydrolase activity"/>
    <property type="evidence" value="ECO:0007669"/>
    <property type="project" value="UniProtKB-ARBA"/>
</dbReference>
<dbReference type="PANTHER" id="PTHR31956">
    <property type="entry name" value="NON-SPECIFIC PHOSPHOLIPASE C4-RELATED"/>
    <property type="match status" value="1"/>
</dbReference>
<organism evidence="4 5">
    <name type="scientific">Asaia bogorensis</name>
    <dbReference type="NCBI Taxonomy" id="91915"/>
    <lineage>
        <taxon>Bacteria</taxon>
        <taxon>Pseudomonadati</taxon>
        <taxon>Pseudomonadota</taxon>
        <taxon>Alphaproteobacteria</taxon>
        <taxon>Acetobacterales</taxon>
        <taxon>Acetobacteraceae</taxon>
        <taxon>Asaia</taxon>
    </lineage>
</organism>
<evidence type="ECO:0000256" key="3">
    <source>
        <dbReference type="SAM" id="SignalP"/>
    </source>
</evidence>
<feature type="region of interest" description="Disordered" evidence="2">
    <location>
        <begin position="219"/>
        <end position="248"/>
    </location>
</feature>
<dbReference type="EMBL" id="CBLX010000027">
    <property type="protein sequence ID" value="CDG41114.1"/>
    <property type="molecule type" value="Genomic_DNA"/>
</dbReference>
<dbReference type="CDD" id="cd16013">
    <property type="entry name" value="AcpA"/>
    <property type="match status" value="1"/>
</dbReference>
<evidence type="ECO:0000313" key="4">
    <source>
        <dbReference type="EMBL" id="CDG41114.1"/>
    </source>
</evidence>
<keyword evidence="3" id="KW-0732">Signal</keyword>
<evidence type="ECO:0000256" key="2">
    <source>
        <dbReference type="SAM" id="MobiDB-lite"/>
    </source>
</evidence>
<dbReference type="AlphaFoldDB" id="A0A060QIW0"/>
<keyword evidence="1" id="KW-0378">Hydrolase</keyword>
<reference evidence="4 5" key="2">
    <citation type="journal article" date="2014" name="PLoS ONE">
        <title>Evolution of mitochondria reconstructed from the energy metabolism of living bacteria.</title>
        <authorList>
            <person name="Degli Esposti M."/>
            <person name="Chouaia B."/>
            <person name="Comandatore F."/>
            <person name="Crotti E."/>
            <person name="Sassera D."/>
            <person name="Lievens P.M."/>
            <person name="Daffonchio D."/>
            <person name="Bandi C."/>
        </authorList>
    </citation>
    <scope>NUCLEOTIDE SEQUENCE [LARGE SCALE GENOMIC DNA]</scope>
    <source>
        <strain evidence="4 5">SF2.1</strain>
    </source>
</reference>
<dbReference type="Proteomes" id="UP000027583">
    <property type="component" value="Unassembled WGS sequence"/>
</dbReference>
<feature type="compositionally biased region" description="Basic and acidic residues" evidence="2">
    <location>
        <begin position="221"/>
        <end position="230"/>
    </location>
</feature>
<dbReference type="PANTHER" id="PTHR31956:SF1">
    <property type="entry name" value="NON-SPECIFIC PHOSPHOLIPASE C1"/>
    <property type="match status" value="1"/>
</dbReference>
<feature type="chain" id="PRO_5001586192" evidence="3">
    <location>
        <begin position="32"/>
        <end position="572"/>
    </location>
</feature>
<dbReference type="InterPro" id="IPR017850">
    <property type="entry name" value="Alkaline_phosphatase_core_sf"/>
</dbReference>
<feature type="compositionally biased region" description="Basic and acidic residues" evidence="2">
    <location>
        <begin position="447"/>
        <end position="456"/>
    </location>
</feature>
<sequence>MIMTRPTRSLAAVLLALTCLSPSLVAKPAQAQIVRDAAEGFQTRTPIKHVVVIFDENVSFDHYFATYPQAANLEGEPIFLPQLGTPPANTLLRANLLTHNPNTNPANGADAALPFRLDRTQASTADQNHGYTAEQMAYNGGKADLFPLHTGRASPGGVGAFATRGQVMGYFDGNTVTALWRYAQRFAMSDNAFTDTYGPSTPGALEIVSGQTNGLHITASAEKRSTRERPSPFIPDGSGNGGAGADDQGRMTMINDIDPSGDVCSLPGEQVWMEGRNIGDLLTAKGVSWGGFMAGFDLSARNRNGTTGCQRATYSSIVAQTVVDYIPHHNWFQYYPSTANPKHLRPSGVAAIGQTLGMDGRTKDPANHQYDLEDFITATRAGHMPAVSFLKLPAFQDAHAGYSNPLDEQEGVVRLVNFIQSRPEWKDTAIIIAYDDSDGWYDHAFVKPQHSSHDPQADQLDGPGQCGNAPAPAGVKGKPVNGRCGPGTRTPLLVLSPWARRNAIDHTLLTQSSVLRFIENNWLAGARLDGGSFDQDANDLDTLFDFKRQPDLSPLYLAPRDGSILHDAPTVF</sequence>
<feature type="signal peptide" evidence="3">
    <location>
        <begin position="1"/>
        <end position="31"/>
    </location>
</feature>